<evidence type="ECO:0000256" key="1">
    <source>
        <dbReference type="ARBA" id="ARBA00005594"/>
    </source>
</evidence>
<dbReference type="InterPro" id="IPR005148">
    <property type="entry name" value="Arg-tRNA-synth_N"/>
</dbReference>
<feature type="domain" description="Arginyl tRNA synthetase N-terminal" evidence="11">
    <location>
        <begin position="4"/>
        <end position="80"/>
    </location>
</feature>
<evidence type="ECO:0000259" key="10">
    <source>
        <dbReference type="SMART" id="SM00836"/>
    </source>
</evidence>
<evidence type="ECO:0000259" key="11">
    <source>
        <dbReference type="SMART" id="SM01016"/>
    </source>
</evidence>
<dbReference type="PRINTS" id="PR01038">
    <property type="entry name" value="TRNASYNTHARG"/>
</dbReference>
<accession>A0A162MB25</accession>
<dbReference type="EMBL" id="LVJH01000029">
    <property type="protein sequence ID" value="OAB41423.1"/>
    <property type="molecule type" value="Genomic_DNA"/>
</dbReference>
<dbReference type="PANTHER" id="PTHR11956">
    <property type="entry name" value="ARGINYL-TRNA SYNTHETASE"/>
    <property type="match status" value="1"/>
</dbReference>
<dbReference type="EC" id="6.1.1.19" evidence="8"/>
<dbReference type="Pfam" id="PF00750">
    <property type="entry name" value="tRNA-synt_1d"/>
    <property type="match status" value="1"/>
</dbReference>
<dbReference type="SMART" id="SM00836">
    <property type="entry name" value="DALR_1"/>
    <property type="match status" value="1"/>
</dbReference>
<dbReference type="Proteomes" id="UP000076967">
    <property type="component" value="Unassembled WGS sequence"/>
</dbReference>
<comment type="subunit">
    <text evidence="8">Monomer.</text>
</comment>
<keyword evidence="6 8" id="KW-0030">Aminoacyl-tRNA synthetase</keyword>
<gene>
    <name evidence="8" type="primary">argS</name>
    <name evidence="12" type="ORF">PGLA_16605</name>
</gene>
<evidence type="ECO:0000256" key="6">
    <source>
        <dbReference type="ARBA" id="ARBA00023146"/>
    </source>
</evidence>
<sequence>MLKKWALEAIQPHVNLSAEEIGALFELPPSAAMGDMAFPCYMLAKAYRRSPQEIAVNIANLIDMKGVKAEAAGPYVNLFFDRDYYAGMLMEALQQSSFAQSNIGQGKKVIIDMSSPNIAKPFGIGHLRSTMIGAALYKMYQTAGYEPISVNHLGDWGTQFGKQITAYKRWGDDEALKENPIQESLRLYVRFHEEVEQDETLEPEARNWFRLLEAGDEEALRLWTYFVEVSMQEFNRMYERLDVTFDYVLGESFYNDKMSKVVQELEDKGLLEESEGAKVVRLEDVGMPPCLIMKSDGTTIYPTRDLATAFYRHNVLKAEQILYVVGGEQKLHFQQVFAVLDKMGAEWVKDCTHVHFGLMKFEGKKMSTRRGKIVYLEEVLDEAVARALQVIEDKNPELEDKYQVAKDVGIGAIIFGDLKNNRVNEVDFSLEDALNFEGETGPYLQYTYTRTQSILAKSLTLDQERETEGIENQEVMYAEALGESGWILLKLLNRFNEQLKRGIQNNEPSVLARFVLDVAQAFNHFYSQERILSEEEHLRTVRVTLARLTGESLQRTMNVLGLRTPNRM</sequence>
<dbReference type="GO" id="GO:0006420">
    <property type="term" value="P:arginyl-tRNA aminoacylation"/>
    <property type="evidence" value="ECO:0007669"/>
    <property type="project" value="UniProtKB-UniRule"/>
</dbReference>
<comment type="catalytic activity">
    <reaction evidence="7 8">
        <text>tRNA(Arg) + L-arginine + ATP = L-arginyl-tRNA(Arg) + AMP + diphosphate</text>
        <dbReference type="Rhea" id="RHEA:20301"/>
        <dbReference type="Rhea" id="RHEA-COMP:9658"/>
        <dbReference type="Rhea" id="RHEA-COMP:9673"/>
        <dbReference type="ChEBI" id="CHEBI:30616"/>
        <dbReference type="ChEBI" id="CHEBI:32682"/>
        <dbReference type="ChEBI" id="CHEBI:33019"/>
        <dbReference type="ChEBI" id="CHEBI:78442"/>
        <dbReference type="ChEBI" id="CHEBI:78513"/>
        <dbReference type="ChEBI" id="CHEBI:456215"/>
        <dbReference type="EC" id="6.1.1.19"/>
    </reaction>
</comment>
<comment type="subcellular location">
    <subcellularLocation>
        <location evidence="8">Cytoplasm</location>
    </subcellularLocation>
</comment>
<dbReference type="Pfam" id="PF05746">
    <property type="entry name" value="DALR_1"/>
    <property type="match status" value="1"/>
</dbReference>
<evidence type="ECO:0000256" key="4">
    <source>
        <dbReference type="ARBA" id="ARBA00022840"/>
    </source>
</evidence>
<dbReference type="Gene3D" id="3.40.50.620">
    <property type="entry name" value="HUPs"/>
    <property type="match status" value="1"/>
</dbReference>
<dbReference type="SUPFAM" id="SSF47323">
    <property type="entry name" value="Anticodon-binding domain of a subclass of class I aminoacyl-tRNA synthetases"/>
    <property type="match status" value="1"/>
</dbReference>
<dbReference type="NCBIfam" id="TIGR00456">
    <property type="entry name" value="argS"/>
    <property type="match status" value="1"/>
</dbReference>
<organism evidence="12 13">
    <name type="scientific">Paenibacillus glacialis</name>
    <dbReference type="NCBI Taxonomy" id="494026"/>
    <lineage>
        <taxon>Bacteria</taxon>
        <taxon>Bacillati</taxon>
        <taxon>Bacillota</taxon>
        <taxon>Bacilli</taxon>
        <taxon>Bacillales</taxon>
        <taxon>Paenibacillaceae</taxon>
        <taxon>Paenibacillus</taxon>
    </lineage>
</organism>
<dbReference type="Gene3D" id="3.30.1360.70">
    <property type="entry name" value="Arginyl tRNA synthetase N-terminal domain"/>
    <property type="match status" value="1"/>
</dbReference>
<dbReference type="InterPro" id="IPR036695">
    <property type="entry name" value="Arg-tRNA-synth_N_sf"/>
</dbReference>
<keyword evidence="5 8" id="KW-0648">Protein biosynthesis</keyword>
<evidence type="ECO:0000313" key="12">
    <source>
        <dbReference type="EMBL" id="OAB41423.1"/>
    </source>
</evidence>
<dbReference type="InterPro" id="IPR009080">
    <property type="entry name" value="tRNAsynth_Ia_anticodon-bd"/>
</dbReference>
<evidence type="ECO:0000256" key="7">
    <source>
        <dbReference type="ARBA" id="ARBA00049339"/>
    </source>
</evidence>
<keyword evidence="13" id="KW-1185">Reference proteome</keyword>
<dbReference type="CDD" id="cd00671">
    <property type="entry name" value="ArgRS_core"/>
    <property type="match status" value="1"/>
</dbReference>
<dbReference type="GO" id="GO:0004814">
    <property type="term" value="F:arginine-tRNA ligase activity"/>
    <property type="evidence" value="ECO:0007669"/>
    <property type="project" value="UniProtKB-UniRule"/>
</dbReference>
<evidence type="ECO:0000256" key="5">
    <source>
        <dbReference type="ARBA" id="ARBA00022917"/>
    </source>
</evidence>
<dbReference type="FunFam" id="3.40.50.620:FF:000116">
    <property type="entry name" value="Arginine--tRNA ligase"/>
    <property type="match status" value="1"/>
</dbReference>
<dbReference type="OrthoDB" id="9805987at2"/>
<dbReference type="InterPro" id="IPR014729">
    <property type="entry name" value="Rossmann-like_a/b/a_fold"/>
</dbReference>
<keyword evidence="8" id="KW-0963">Cytoplasm</keyword>
<dbReference type="Pfam" id="PF03485">
    <property type="entry name" value="Arg_tRNA_synt_N"/>
    <property type="match status" value="1"/>
</dbReference>
<keyword evidence="2 8" id="KW-0436">Ligase</keyword>
<evidence type="ECO:0000256" key="3">
    <source>
        <dbReference type="ARBA" id="ARBA00022741"/>
    </source>
</evidence>
<comment type="caution">
    <text evidence="12">The sequence shown here is derived from an EMBL/GenBank/DDBJ whole genome shotgun (WGS) entry which is preliminary data.</text>
</comment>
<dbReference type="STRING" id="494026.PGLA_16605"/>
<dbReference type="GO" id="GO:0005737">
    <property type="term" value="C:cytoplasm"/>
    <property type="evidence" value="ECO:0007669"/>
    <property type="project" value="UniProtKB-SubCell"/>
</dbReference>
<keyword evidence="4 8" id="KW-0067">ATP-binding</keyword>
<dbReference type="RefSeq" id="WP_068534794.1">
    <property type="nucleotide sequence ID" value="NZ_LVJH01000029.1"/>
</dbReference>
<evidence type="ECO:0000256" key="9">
    <source>
        <dbReference type="RuleBase" id="RU363038"/>
    </source>
</evidence>
<dbReference type="InterPro" id="IPR035684">
    <property type="entry name" value="ArgRS_core"/>
</dbReference>
<keyword evidence="3 8" id="KW-0547">Nucleotide-binding</keyword>
<dbReference type="GO" id="GO:0005524">
    <property type="term" value="F:ATP binding"/>
    <property type="evidence" value="ECO:0007669"/>
    <property type="project" value="UniProtKB-UniRule"/>
</dbReference>
<evidence type="ECO:0000256" key="2">
    <source>
        <dbReference type="ARBA" id="ARBA00022598"/>
    </source>
</evidence>
<name>A0A162MB25_9BACL</name>
<dbReference type="HAMAP" id="MF_00123">
    <property type="entry name" value="Arg_tRNA_synth"/>
    <property type="match status" value="1"/>
</dbReference>
<dbReference type="InterPro" id="IPR008909">
    <property type="entry name" value="DALR_anticod-bd"/>
</dbReference>
<dbReference type="SUPFAM" id="SSF55190">
    <property type="entry name" value="Arginyl-tRNA synthetase (ArgRS), N-terminal 'additional' domain"/>
    <property type="match status" value="1"/>
</dbReference>
<reference evidence="12 13" key="1">
    <citation type="submission" date="2016-03" db="EMBL/GenBank/DDBJ databases">
        <title>Draft genome sequence of Paenibacillus glacialis DSM 22343.</title>
        <authorList>
            <person name="Shin S.-K."/>
            <person name="Yi H."/>
        </authorList>
    </citation>
    <scope>NUCLEOTIDE SEQUENCE [LARGE SCALE GENOMIC DNA]</scope>
    <source>
        <strain evidence="12 13">DSM 22343</strain>
    </source>
</reference>
<evidence type="ECO:0000256" key="8">
    <source>
        <dbReference type="HAMAP-Rule" id="MF_00123"/>
    </source>
</evidence>
<comment type="similarity">
    <text evidence="1 8 9">Belongs to the class-I aminoacyl-tRNA synthetase family.</text>
</comment>
<dbReference type="SUPFAM" id="SSF52374">
    <property type="entry name" value="Nucleotidylyl transferase"/>
    <property type="match status" value="1"/>
</dbReference>
<evidence type="ECO:0000313" key="13">
    <source>
        <dbReference type="Proteomes" id="UP000076967"/>
    </source>
</evidence>
<dbReference type="SMART" id="SM01016">
    <property type="entry name" value="Arg_tRNA_synt_N"/>
    <property type="match status" value="1"/>
</dbReference>
<feature type="short sequence motif" description="'HIGH' region" evidence="8">
    <location>
        <begin position="116"/>
        <end position="126"/>
    </location>
</feature>
<proteinExistence type="inferred from homology"/>
<protein>
    <recommendedName>
        <fullName evidence="8">Arginine--tRNA ligase</fullName>
        <ecNumber evidence="8">6.1.1.19</ecNumber>
    </recommendedName>
    <alternativeName>
        <fullName evidence="8">Arginyl-tRNA synthetase</fullName>
        <shortName evidence="8">ArgRS</shortName>
    </alternativeName>
</protein>
<dbReference type="PANTHER" id="PTHR11956:SF5">
    <property type="entry name" value="ARGININE--TRNA LIGASE, CYTOPLASMIC"/>
    <property type="match status" value="1"/>
</dbReference>
<dbReference type="InterPro" id="IPR001278">
    <property type="entry name" value="Arg-tRNA-ligase"/>
</dbReference>
<dbReference type="Gene3D" id="1.10.730.10">
    <property type="entry name" value="Isoleucyl-tRNA Synthetase, Domain 1"/>
    <property type="match status" value="1"/>
</dbReference>
<dbReference type="AlphaFoldDB" id="A0A162MB25"/>
<feature type="domain" description="DALR anticodon binding" evidence="10">
    <location>
        <begin position="444"/>
        <end position="568"/>
    </location>
</feature>